<protein>
    <submittedName>
        <fullName evidence="2">Uncharacterized protein</fullName>
    </submittedName>
</protein>
<dbReference type="AlphaFoldDB" id="A0A6L3YFH6"/>
<dbReference type="EMBL" id="WBVX01000023">
    <property type="protein sequence ID" value="KAB2681415.1"/>
    <property type="molecule type" value="Genomic_DNA"/>
</dbReference>
<organism evidence="2 3">
    <name type="scientific">Brucella tritici</name>
    <dbReference type="NCBI Taxonomy" id="94626"/>
    <lineage>
        <taxon>Bacteria</taxon>
        <taxon>Pseudomonadati</taxon>
        <taxon>Pseudomonadota</taxon>
        <taxon>Alphaproteobacteria</taxon>
        <taxon>Hyphomicrobiales</taxon>
        <taxon>Brucellaceae</taxon>
        <taxon>Brucella/Ochrobactrum group</taxon>
        <taxon>Brucella</taxon>
    </lineage>
</organism>
<dbReference type="RefSeq" id="WP_151652562.1">
    <property type="nucleotide sequence ID" value="NZ_WBVX01000023.1"/>
</dbReference>
<accession>A0A6L3YFH6</accession>
<reference evidence="2 3" key="1">
    <citation type="submission" date="2019-09" db="EMBL/GenBank/DDBJ databases">
        <title>Taxonomic organization of the family Brucellaceae based on a phylogenomic approach.</title>
        <authorList>
            <person name="Leclercq S."/>
            <person name="Cloeckaert A."/>
            <person name="Zygmunt M.S."/>
        </authorList>
    </citation>
    <scope>NUCLEOTIDE SEQUENCE [LARGE SCALE GENOMIC DNA]</scope>
    <source>
        <strain evidence="2 3">WS1830</strain>
    </source>
</reference>
<proteinExistence type="predicted"/>
<dbReference type="Proteomes" id="UP000481643">
    <property type="component" value="Unassembled WGS sequence"/>
</dbReference>
<feature type="region of interest" description="Disordered" evidence="1">
    <location>
        <begin position="264"/>
        <end position="284"/>
    </location>
</feature>
<gene>
    <name evidence="2" type="ORF">F9L08_19225</name>
</gene>
<comment type="caution">
    <text evidence="2">The sequence shown here is derived from an EMBL/GenBank/DDBJ whole genome shotgun (WGS) entry which is preliminary data.</text>
</comment>
<evidence type="ECO:0000313" key="2">
    <source>
        <dbReference type="EMBL" id="KAB2681415.1"/>
    </source>
</evidence>
<evidence type="ECO:0000256" key="1">
    <source>
        <dbReference type="SAM" id="MobiDB-lite"/>
    </source>
</evidence>
<name>A0A6L3YFH6_9HYPH</name>
<evidence type="ECO:0000313" key="3">
    <source>
        <dbReference type="Proteomes" id="UP000481643"/>
    </source>
</evidence>
<sequence length="284" mass="31999">MKWLRRDLEPRGGTLETVIMHVDEAHVHLHAYGLHSCGHADRLHPGKVAKKAAVEAAIENGQEKKAANAIGDKAYVEAMREWQDSYSTDVGLLHGLTRLGPARRRLSRAEWMTEKAAAKSVQQANAMAAAAMNAAKAADDNRQQHEAAAQKIVADARQQAKTIVQDARHQSDRLVATADAEMLKVRSIASRLRSFWDALRISALHKALWKEVQPIVDRERKRAADVENRLQHEIRLRMSVETRLSNASQAVQTLTSERDQLRRQRDRLLNSEQQSFEPNSPKIR</sequence>